<sequence>MAAEIYFLFWPSLILSVLGSIILTAAFYLISRRNAYSSSDPFYGSDGLNSNEEDSSSNGFESGETQIKTGGMIMVGPIPIVFGNDGMRFDKKNFKYALLFFLIAVLIYLAAVWIISQ</sequence>
<evidence type="ECO:0000313" key="3">
    <source>
        <dbReference type="Proteomes" id="UP001303587"/>
    </source>
</evidence>
<feature type="transmembrane region" description="Helical" evidence="1">
    <location>
        <begin position="6"/>
        <end position="30"/>
    </location>
</feature>
<reference evidence="2 3" key="1">
    <citation type="submission" date="2023-07" db="EMBL/GenBank/DDBJ databases">
        <title>Closed genoem sequence of Methanosarcinaceae archaeon Ac7.</title>
        <authorList>
            <person name="Poehlein A."/>
            <person name="Protasov E."/>
            <person name="Platt K."/>
            <person name="Reeh H."/>
            <person name="Daniel R."/>
            <person name="Brune A."/>
        </authorList>
    </citation>
    <scope>NUCLEOTIDE SEQUENCE [LARGE SCALE GENOMIC DNA]</scope>
    <source>
        <strain evidence="2 3">Ac7</strain>
    </source>
</reference>
<feature type="transmembrane region" description="Helical" evidence="1">
    <location>
        <begin position="96"/>
        <end position="115"/>
    </location>
</feature>
<gene>
    <name evidence="2" type="ORF">MsAc7_04000</name>
</gene>
<evidence type="ECO:0000256" key="1">
    <source>
        <dbReference type="SAM" id="Phobius"/>
    </source>
</evidence>
<protein>
    <recommendedName>
        <fullName evidence="4">DUF131 domain-containing protein</fullName>
    </recommendedName>
</protein>
<dbReference type="GeneID" id="89229520"/>
<proteinExistence type="predicted"/>
<dbReference type="Proteomes" id="UP001303587">
    <property type="component" value="Chromosome"/>
</dbReference>
<dbReference type="Pfam" id="PF01998">
    <property type="entry name" value="DUF131"/>
    <property type="match status" value="1"/>
</dbReference>
<evidence type="ECO:0008006" key="4">
    <source>
        <dbReference type="Google" id="ProtNLM"/>
    </source>
</evidence>
<dbReference type="EMBL" id="CP131060">
    <property type="protein sequence ID" value="WNY24873.1"/>
    <property type="molecule type" value="Genomic_DNA"/>
</dbReference>
<name>A0AA96V4J4_9EURY</name>
<keyword evidence="1" id="KW-1133">Transmembrane helix</keyword>
<evidence type="ECO:0000313" key="2">
    <source>
        <dbReference type="EMBL" id="WNY24873.1"/>
    </source>
</evidence>
<keyword evidence="1" id="KW-0812">Transmembrane</keyword>
<dbReference type="AlphaFoldDB" id="A0AA96V4J4"/>
<organism evidence="2 3">
    <name type="scientific">Methanolapillus millepedarum</name>
    <dbReference type="NCBI Taxonomy" id="3028296"/>
    <lineage>
        <taxon>Archaea</taxon>
        <taxon>Methanobacteriati</taxon>
        <taxon>Methanobacteriota</taxon>
        <taxon>Stenosarchaea group</taxon>
        <taxon>Methanomicrobia</taxon>
        <taxon>Methanosarcinales</taxon>
        <taxon>Methanosarcinaceae</taxon>
        <taxon>Methanolapillus</taxon>
    </lineage>
</organism>
<dbReference type="InterPro" id="IPR002849">
    <property type="entry name" value="DUF131"/>
</dbReference>
<accession>A0AA96V4J4</accession>
<keyword evidence="3" id="KW-1185">Reference proteome</keyword>
<dbReference type="RefSeq" id="WP_338102935.1">
    <property type="nucleotide sequence ID" value="NZ_CP131060.1"/>
</dbReference>
<keyword evidence="1" id="KW-0472">Membrane</keyword>
<dbReference type="NCBIfam" id="TIGR00304">
    <property type="entry name" value="TIGR00304 family membrane protein"/>
    <property type="match status" value="1"/>
</dbReference>